<reference evidence="2 3" key="1">
    <citation type="journal article" date="2016" name="Nat. Commun.">
        <title>Thousands of microbial genomes shed light on interconnected biogeochemical processes in an aquifer system.</title>
        <authorList>
            <person name="Anantharaman K."/>
            <person name="Brown C.T."/>
            <person name="Hug L.A."/>
            <person name="Sharon I."/>
            <person name="Castelle C.J."/>
            <person name="Probst A.J."/>
            <person name="Thomas B.C."/>
            <person name="Singh A."/>
            <person name="Wilkins M.J."/>
            <person name="Karaoz U."/>
            <person name="Brodie E.L."/>
            <person name="Williams K.H."/>
            <person name="Hubbard S.S."/>
            <person name="Banfield J.F."/>
        </authorList>
    </citation>
    <scope>NUCLEOTIDE SEQUENCE [LARGE SCALE GENOMIC DNA]</scope>
</reference>
<sequence>MNEFNQKANLRISLIPLVILIILILGAGYLLLEGEIKLPKFNRGPQIKRLEGFPTIVYTDKQIEKQRKVIKSEQELTEFLNLIDPSGLLEVRDKIDFNKEYLLAATTETENETGHSVKIRRVYEDKNNSTLLVSIQEEEAGSNCDVEMDKNISVDIASISKTDWNIEFDRTKQINQCNKN</sequence>
<evidence type="ECO:0000313" key="2">
    <source>
        <dbReference type="EMBL" id="OGC38548.1"/>
    </source>
</evidence>
<name>A0A1F4U0Q6_UNCKA</name>
<evidence type="ECO:0000313" key="3">
    <source>
        <dbReference type="Proteomes" id="UP000178270"/>
    </source>
</evidence>
<proteinExistence type="predicted"/>
<organism evidence="2 3">
    <name type="scientific">candidate division WWE3 bacterium RBG_13_37_7</name>
    <dbReference type="NCBI Taxonomy" id="1802609"/>
    <lineage>
        <taxon>Bacteria</taxon>
        <taxon>Katanobacteria</taxon>
    </lineage>
</organism>
<keyword evidence="1" id="KW-0812">Transmembrane</keyword>
<comment type="caution">
    <text evidence="2">The sequence shown here is derived from an EMBL/GenBank/DDBJ whole genome shotgun (WGS) entry which is preliminary data.</text>
</comment>
<dbReference type="EMBL" id="MEUS01000025">
    <property type="protein sequence ID" value="OGC38548.1"/>
    <property type="molecule type" value="Genomic_DNA"/>
</dbReference>
<protein>
    <recommendedName>
        <fullName evidence="4">PrcB C-terminal domain-containing protein</fullName>
    </recommendedName>
</protein>
<keyword evidence="1" id="KW-1133">Transmembrane helix</keyword>
<evidence type="ECO:0008006" key="4">
    <source>
        <dbReference type="Google" id="ProtNLM"/>
    </source>
</evidence>
<keyword evidence="1" id="KW-0472">Membrane</keyword>
<dbReference type="Proteomes" id="UP000178270">
    <property type="component" value="Unassembled WGS sequence"/>
</dbReference>
<gene>
    <name evidence="2" type="ORF">A3K42_01520</name>
</gene>
<evidence type="ECO:0000256" key="1">
    <source>
        <dbReference type="SAM" id="Phobius"/>
    </source>
</evidence>
<accession>A0A1F4U0Q6</accession>
<dbReference type="AlphaFoldDB" id="A0A1F4U0Q6"/>
<feature type="transmembrane region" description="Helical" evidence="1">
    <location>
        <begin position="12"/>
        <end position="32"/>
    </location>
</feature>